<dbReference type="Pfam" id="PF13365">
    <property type="entry name" value="Trypsin_2"/>
    <property type="match status" value="1"/>
</dbReference>
<organism evidence="1">
    <name type="scientific">Pseudomonas aeruginosa</name>
    <dbReference type="NCBI Taxonomy" id="287"/>
    <lineage>
        <taxon>Bacteria</taxon>
        <taxon>Pseudomonadati</taxon>
        <taxon>Pseudomonadota</taxon>
        <taxon>Gammaproteobacteria</taxon>
        <taxon>Pseudomonadales</taxon>
        <taxon>Pseudomonadaceae</taxon>
        <taxon>Pseudomonas</taxon>
    </lineage>
</organism>
<dbReference type="InterPro" id="IPR009003">
    <property type="entry name" value="Peptidase_S1_PA"/>
</dbReference>
<comment type="caution">
    <text evidence="1">The sequence shown here is derived from an EMBL/GenBank/DDBJ whole genome shotgun (WGS) entry which is preliminary data.</text>
</comment>
<dbReference type="RefSeq" id="WP_155682017.1">
    <property type="nucleotide sequence ID" value="NZ_WOAJ01000017.1"/>
</dbReference>
<protein>
    <submittedName>
        <fullName evidence="1">Serine protease</fullName>
    </submittedName>
</protein>
<dbReference type="SUPFAM" id="SSF50494">
    <property type="entry name" value="Trypsin-like serine proteases"/>
    <property type="match status" value="1"/>
</dbReference>
<keyword evidence="1" id="KW-0378">Hydrolase</keyword>
<dbReference type="GO" id="GO:0006508">
    <property type="term" value="P:proteolysis"/>
    <property type="evidence" value="ECO:0007669"/>
    <property type="project" value="UniProtKB-KW"/>
</dbReference>
<proteinExistence type="predicted"/>
<accession>A0A6A9KCJ9</accession>
<reference evidence="1" key="1">
    <citation type="submission" date="2019-11" db="EMBL/GenBank/DDBJ databases">
        <title>Genomes of ocular Pseudomonas aeruginosa isolates.</title>
        <authorList>
            <person name="Khan M."/>
            <person name="Rice S.A."/>
            <person name="Willcox M.D.P."/>
            <person name="Stapleton F."/>
        </authorList>
    </citation>
    <scope>NUCLEOTIDE SEQUENCE</scope>
    <source>
        <strain evidence="1">PA206</strain>
    </source>
</reference>
<dbReference type="InterPro" id="IPR043504">
    <property type="entry name" value="Peptidase_S1_PA_chymotrypsin"/>
</dbReference>
<dbReference type="EMBL" id="WOAJ01000017">
    <property type="protein sequence ID" value="MUI61708.1"/>
    <property type="molecule type" value="Genomic_DNA"/>
</dbReference>
<keyword evidence="1" id="KW-0645">Protease</keyword>
<evidence type="ECO:0000313" key="1">
    <source>
        <dbReference type="EMBL" id="MUI61708.1"/>
    </source>
</evidence>
<sequence>MHLNEFVVNCTVRIDSFNDDTLIGHGTGFFCTLAQEAGSTIFGLITNKHVIANANNIRILLSIQSPKGELRHSSHRIDLNNTTLILHPRADIDACSILVGQLLNSICSDGSILAHTFVDHQLIADHKTFSEILPLEEVTMIGYPIGLMDAVNNGAIARRGIIASDPTKHYDGRPEFVIDMACMPGSSGSPVFLANAASYTTRKGGLFAGTRCKLLGLLWGGPERNVEGQIIAVPVPMNVTQIAVTRIPINLGFVIKATELTPIFEEAKKILTKPLAKPDWKA</sequence>
<dbReference type="Gene3D" id="2.40.10.10">
    <property type="entry name" value="Trypsin-like serine proteases"/>
    <property type="match status" value="1"/>
</dbReference>
<gene>
    <name evidence="1" type="ORF">GNQ20_28235</name>
</gene>
<dbReference type="GO" id="GO:0008233">
    <property type="term" value="F:peptidase activity"/>
    <property type="evidence" value="ECO:0007669"/>
    <property type="project" value="UniProtKB-KW"/>
</dbReference>
<name>A0A6A9KCJ9_PSEAI</name>
<dbReference type="AlphaFoldDB" id="A0A6A9KCJ9"/>